<dbReference type="InterPro" id="IPR012337">
    <property type="entry name" value="RNaseH-like_sf"/>
</dbReference>
<dbReference type="EMBL" id="JAYKXN010000005">
    <property type="protein sequence ID" value="KAK7286593.1"/>
    <property type="molecule type" value="Genomic_DNA"/>
</dbReference>
<dbReference type="PANTHER" id="PTHR12124">
    <property type="entry name" value="POLYMYOSITIS/SCLERODERMA AUTOANTIGEN-RELATED"/>
    <property type="match status" value="1"/>
</dbReference>
<proteinExistence type="predicted"/>
<dbReference type="GO" id="GO:0071036">
    <property type="term" value="P:nuclear polyadenylation-dependent snoRNA catabolic process"/>
    <property type="evidence" value="ECO:0007669"/>
    <property type="project" value="TreeGrafter"/>
</dbReference>
<dbReference type="GO" id="GO:0000176">
    <property type="term" value="C:nuclear exosome (RNase complex)"/>
    <property type="evidence" value="ECO:0007669"/>
    <property type="project" value="TreeGrafter"/>
</dbReference>
<feature type="transmembrane region" description="Helical" evidence="1">
    <location>
        <begin position="137"/>
        <end position="158"/>
    </location>
</feature>
<dbReference type="InterPro" id="IPR045092">
    <property type="entry name" value="Rrp6-like"/>
</dbReference>
<dbReference type="GO" id="GO:0000467">
    <property type="term" value="P:exonucleolytic trimming to generate mature 3'-end of 5.8S rRNA from tricistronic rRNA transcript (SSU-rRNA, 5.8S rRNA, LSU-rRNA)"/>
    <property type="evidence" value="ECO:0007669"/>
    <property type="project" value="InterPro"/>
</dbReference>
<dbReference type="GO" id="GO:0071040">
    <property type="term" value="P:nuclear polyadenylation-dependent antisense transcript catabolic process"/>
    <property type="evidence" value="ECO:0007669"/>
    <property type="project" value="TreeGrafter"/>
</dbReference>
<dbReference type="GO" id="GO:0071039">
    <property type="term" value="P:nuclear polyadenylation-dependent CUT catabolic process"/>
    <property type="evidence" value="ECO:0007669"/>
    <property type="project" value="TreeGrafter"/>
</dbReference>
<evidence type="ECO:0000313" key="3">
    <source>
        <dbReference type="EMBL" id="KAK7286593.1"/>
    </source>
</evidence>
<keyword evidence="1" id="KW-0812">Transmembrane</keyword>
<dbReference type="GO" id="GO:0071035">
    <property type="term" value="P:nuclear polyadenylation-dependent rRNA catabolic process"/>
    <property type="evidence" value="ECO:0007669"/>
    <property type="project" value="TreeGrafter"/>
</dbReference>
<protein>
    <recommendedName>
        <fullName evidence="2">3'-5' exonuclease domain-containing protein</fullName>
    </recommendedName>
</protein>
<dbReference type="Gene3D" id="3.30.420.10">
    <property type="entry name" value="Ribonuclease H-like superfamily/Ribonuclease H"/>
    <property type="match status" value="1"/>
</dbReference>
<dbReference type="AlphaFoldDB" id="A0AAN9P5V9"/>
<evidence type="ECO:0000313" key="4">
    <source>
        <dbReference type="Proteomes" id="UP001359559"/>
    </source>
</evidence>
<feature type="domain" description="3'-5' exonuclease" evidence="2">
    <location>
        <begin position="34"/>
        <end position="138"/>
    </location>
</feature>
<gene>
    <name evidence="3" type="ORF">RJT34_21700</name>
</gene>
<keyword evidence="1" id="KW-0472">Membrane</keyword>
<dbReference type="GO" id="GO:0071037">
    <property type="term" value="P:nuclear polyadenylation-dependent snRNA catabolic process"/>
    <property type="evidence" value="ECO:0007669"/>
    <property type="project" value="TreeGrafter"/>
</dbReference>
<comment type="caution">
    <text evidence="3">The sequence shown here is derived from an EMBL/GenBank/DDBJ whole genome shotgun (WGS) entry which is preliminary data.</text>
</comment>
<dbReference type="Pfam" id="PF01612">
    <property type="entry name" value="DNA_pol_A_exo1"/>
    <property type="match status" value="1"/>
</dbReference>
<dbReference type="InterPro" id="IPR002562">
    <property type="entry name" value="3'-5'_exonuclease_dom"/>
</dbReference>
<dbReference type="GO" id="GO:0071038">
    <property type="term" value="P:TRAMP-dependent tRNA surveillance pathway"/>
    <property type="evidence" value="ECO:0007669"/>
    <property type="project" value="TreeGrafter"/>
</dbReference>
<name>A0AAN9P5V9_CLITE</name>
<accession>A0AAN9P5V9</accession>
<evidence type="ECO:0000256" key="1">
    <source>
        <dbReference type="SAM" id="Phobius"/>
    </source>
</evidence>
<dbReference type="PANTHER" id="PTHR12124:SF47">
    <property type="entry name" value="EXOSOME COMPONENT 10"/>
    <property type="match status" value="1"/>
</dbReference>
<dbReference type="GO" id="GO:0005730">
    <property type="term" value="C:nucleolus"/>
    <property type="evidence" value="ECO:0007669"/>
    <property type="project" value="TreeGrafter"/>
</dbReference>
<sequence>MVCFQEHVSVFNLVDKDVEGIVPVKPPKVESFKLVETVNDLEELAAKLHSVDEFAVDLEHNQYRSFQGLTCLMQISTGTEDFLVDTLRLHSHIGPYLREVFMDPAKRKVMHYVDKDTVWLQRDFGIYICNLFDTHQIYTSCGLCSCLFSFVSIVVSLFQGFGK</sequence>
<dbReference type="GO" id="GO:0071044">
    <property type="term" value="P:histone mRNA catabolic process"/>
    <property type="evidence" value="ECO:0007669"/>
    <property type="project" value="TreeGrafter"/>
</dbReference>
<dbReference type="GO" id="GO:0071051">
    <property type="term" value="P:poly(A)-dependent snoRNA 3'-end processing"/>
    <property type="evidence" value="ECO:0007669"/>
    <property type="project" value="TreeGrafter"/>
</dbReference>
<dbReference type="GO" id="GO:0003727">
    <property type="term" value="F:single-stranded RNA binding"/>
    <property type="evidence" value="ECO:0007669"/>
    <property type="project" value="TreeGrafter"/>
</dbReference>
<evidence type="ECO:0000259" key="2">
    <source>
        <dbReference type="Pfam" id="PF01612"/>
    </source>
</evidence>
<dbReference type="SUPFAM" id="SSF53098">
    <property type="entry name" value="Ribonuclease H-like"/>
    <property type="match status" value="1"/>
</dbReference>
<dbReference type="Proteomes" id="UP001359559">
    <property type="component" value="Unassembled WGS sequence"/>
</dbReference>
<keyword evidence="4" id="KW-1185">Reference proteome</keyword>
<dbReference type="GO" id="GO:0000175">
    <property type="term" value="F:3'-5'-RNA exonuclease activity"/>
    <property type="evidence" value="ECO:0007669"/>
    <property type="project" value="InterPro"/>
</dbReference>
<dbReference type="InterPro" id="IPR036397">
    <property type="entry name" value="RNaseH_sf"/>
</dbReference>
<reference evidence="3 4" key="1">
    <citation type="submission" date="2024-01" db="EMBL/GenBank/DDBJ databases">
        <title>The genomes of 5 underutilized Papilionoideae crops provide insights into root nodulation and disease resistance.</title>
        <authorList>
            <person name="Yuan L."/>
        </authorList>
    </citation>
    <scope>NUCLEOTIDE SEQUENCE [LARGE SCALE GENOMIC DNA]</scope>
    <source>
        <strain evidence="3">LY-2023</strain>
        <tissue evidence="3">Leaf</tissue>
    </source>
</reference>
<organism evidence="3 4">
    <name type="scientific">Clitoria ternatea</name>
    <name type="common">Butterfly pea</name>
    <dbReference type="NCBI Taxonomy" id="43366"/>
    <lineage>
        <taxon>Eukaryota</taxon>
        <taxon>Viridiplantae</taxon>
        <taxon>Streptophyta</taxon>
        <taxon>Embryophyta</taxon>
        <taxon>Tracheophyta</taxon>
        <taxon>Spermatophyta</taxon>
        <taxon>Magnoliopsida</taxon>
        <taxon>eudicotyledons</taxon>
        <taxon>Gunneridae</taxon>
        <taxon>Pentapetalae</taxon>
        <taxon>rosids</taxon>
        <taxon>fabids</taxon>
        <taxon>Fabales</taxon>
        <taxon>Fabaceae</taxon>
        <taxon>Papilionoideae</taxon>
        <taxon>50 kb inversion clade</taxon>
        <taxon>NPAAA clade</taxon>
        <taxon>indigoferoid/millettioid clade</taxon>
        <taxon>Phaseoleae</taxon>
        <taxon>Clitoria</taxon>
    </lineage>
</organism>
<keyword evidence="1" id="KW-1133">Transmembrane helix</keyword>